<dbReference type="AlphaFoldDB" id="A0AAV2ZV13"/>
<reference evidence="1" key="1">
    <citation type="thesis" date="2020" institute="ProQuest LLC" country="789 East Eisenhower Parkway, Ann Arbor, MI, USA">
        <title>Comparative Genomics and Chromosome Evolution.</title>
        <authorList>
            <person name="Mudd A.B."/>
        </authorList>
    </citation>
    <scope>NUCLEOTIDE SEQUENCE</scope>
    <source>
        <strain evidence="1">1538</strain>
        <tissue evidence="1">Blood</tissue>
    </source>
</reference>
<gene>
    <name evidence="1" type="ORF">GDO54_016061</name>
</gene>
<accession>A0AAV2ZV13</accession>
<keyword evidence="2" id="KW-1185">Reference proteome</keyword>
<dbReference type="EMBL" id="DYDO01000009">
    <property type="protein sequence ID" value="DBA17733.1"/>
    <property type="molecule type" value="Genomic_DNA"/>
</dbReference>
<sequence>MSPWRILHLPLRAKKSPQQVDNLSLMTFSWALIAKNCILWNYTMGVTRQHGGDKATSPVSQQTRLLLRMERLFSISQYCECDLYCRELQAAESYKFLM</sequence>
<evidence type="ECO:0000313" key="1">
    <source>
        <dbReference type="EMBL" id="DBA17733.1"/>
    </source>
</evidence>
<evidence type="ECO:0000313" key="2">
    <source>
        <dbReference type="Proteomes" id="UP001181693"/>
    </source>
</evidence>
<name>A0AAV2ZV13_PYXAD</name>
<protein>
    <submittedName>
        <fullName evidence="1">Uncharacterized protein</fullName>
    </submittedName>
</protein>
<proteinExistence type="predicted"/>
<dbReference type="Proteomes" id="UP001181693">
    <property type="component" value="Unassembled WGS sequence"/>
</dbReference>
<comment type="caution">
    <text evidence="1">The sequence shown here is derived from an EMBL/GenBank/DDBJ whole genome shotgun (WGS) entry which is preliminary data.</text>
</comment>
<organism evidence="1 2">
    <name type="scientific">Pyxicephalus adspersus</name>
    <name type="common">African bullfrog</name>
    <dbReference type="NCBI Taxonomy" id="30357"/>
    <lineage>
        <taxon>Eukaryota</taxon>
        <taxon>Metazoa</taxon>
        <taxon>Chordata</taxon>
        <taxon>Craniata</taxon>
        <taxon>Vertebrata</taxon>
        <taxon>Euteleostomi</taxon>
        <taxon>Amphibia</taxon>
        <taxon>Batrachia</taxon>
        <taxon>Anura</taxon>
        <taxon>Neobatrachia</taxon>
        <taxon>Ranoidea</taxon>
        <taxon>Pyxicephalidae</taxon>
        <taxon>Pyxicephalinae</taxon>
        <taxon>Pyxicephalus</taxon>
    </lineage>
</organism>